<dbReference type="SMART" id="SM00487">
    <property type="entry name" value="DEXDc"/>
    <property type="match status" value="1"/>
</dbReference>
<keyword evidence="16" id="KW-1185">Reference proteome</keyword>
<dbReference type="InParanoid" id="G7E3R9"/>
<dbReference type="PROSITE" id="PS51192">
    <property type="entry name" value="HELICASE_ATP_BIND_1"/>
    <property type="match status" value="1"/>
</dbReference>
<feature type="compositionally biased region" description="Basic and acidic residues" evidence="11">
    <location>
        <begin position="466"/>
        <end position="476"/>
    </location>
</feature>
<evidence type="ECO:0000256" key="1">
    <source>
        <dbReference type="ARBA" id="ARBA00004123"/>
    </source>
</evidence>
<keyword evidence="7" id="KW-0694">RNA-binding</keyword>
<feature type="region of interest" description="Disordered" evidence="11">
    <location>
        <begin position="248"/>
        <end position="284"/>
    </location>
</feature>
<evidence type="ECO:0000259" key="14">
    <source>
        <dbReference type="PROSITE" id="PS51195"/>
    </source>
</evidence>
<dbReference type="GO" id="GO:0010467">
    <property type="term" value="P:gene expression"/>
    <property type="evidence" value="ECO:0007669"/>
    <property type="project" value="UniProtKB-ARBA"/>
</dbReference>
<evidence type="ECO:0000256" key="3">
    <source>
        <dbReference type="ARBA" id="ARBA00022741"/>
    </source>
</evidence>
<name>G7E3R9_MIXOS</name>
<dbReference type="PANTHER" id="PTHR47959">
    <property type="entry name" value="ATP-DEPENDENT RNA HELICASE RHLE-RELATED"/>
    <property type="match status" value="1"/>
</dbReference>
<feature type="domain" description="Helicase C-terminal" evidence="13">
    <location>
        <begin position="278"/>
        <end position="420"/>
    </location>
</feature>
<dbReference type="InterPro" id="IPR027417">
    <property type="entry name" value="P-loop_NTPase"/>
</dbReference>
<dbReference type="RefSeq" id="XP_014570575.1">
    <property type="nucleotide sequence ID" value="XM_014715089.1"/>
</dbReference>
<dbReference type="Proteomes" id="UP000009131">
    <property type="component" value="Unassembled WGS sequence"/>
</dbReference>
<evidence type="ECO:0000259" key="13">
    <source>
        <dbReference type="PROSITE" id="PS51194"/>
    </source>
</evidence>
<protein>
    <recommendedName>
        <fullName evidence="17">ATP-dependent RNA helicase DBP8</fullName>
    </recommendedName>
</protein>
<dbReference type="eggNOG" id="KOG0340">
    <property type="taxonomic scope" value="Eukaryota"/>
</dbReference>
<dbReference type="InterPro" id="IPR000629">
    <property type="entry name" value="RNA-helicase_DEAD-box_CS"/>
</dbReference>
<evidence type="ECO:0000256" key="11">
    <source>
        <dbReference type="SAM" id="MobiDB-lite"/>
    </source>
</evidence>
<gene>
    <name evidence="15" type="primary">Mo04157</name>
    <name evidence="15" type="ORF">E5Q_04157</name>
</gene>
<accession>G7E3R9</accession>
<keyword evidence="5 10" id="KW-0347">Helicase</keyword>
<evidence type="ECO:0000259" key="12">
    <source>
        <dbReference type="PROSITE" id="PS51192"/>
    </source>
</evidence>
<dbReference type="GO" id="GO:0005829">
    <property type="term" value="C:cytosol"/>
    <property type="evidence" value="ECO:0007669"/>
    <property type="project" value="TreeGrafter"/>
</dbReference>
<keyword evidence="8" id="KW-0539">Nucleus</keyword>
<dbReference type="GO" id="GO:0005524">
    <property type="term" value="F:ATP binding"/>
    <property type="evidence" value="ECO:0007669"/>
    <property type="project" value="UniProtKB-KW"/>
</dbReference>
<dbReference type="GO" id="GO:0003723">
    <property type="term" value="F:RNA binding"/>
    <property type="evidence" value="ECO:0007669"/>
    <property type="project" value="UniProtKB-KW"/>
</dbReference>
<evidence type="ECO:0000313" key="16">
    <source>
        <dbReference type="Proteomes" id="UP000009131"/>
    </source>
</evidence>
<dbReference type="CDD" id="cd17955">
    <property type="entry name" value="DEADc_DDX49"/>
    <property type="match status" value="1"/>
</dbReference>
<dbReference type="GO" id="GO:0003724">
    <property type="term" value="F:RNA helicase activity"/>
    <property type="evidence" value="ECO:0007669"/>
    <property type="project" value="InterPro"/>
</dbReference>
<comment type="caution">
    <text evidence="15">The sequence shown here is derived from an EMBL/GenBank/DDBJ whole genome shotgun (WGS) entry which is preliminary data.</text>
</comment>
<evidence type="ECO:0000313" key="15">
    <source>
        <dbReference type="EMBL" id="GAA97479.1"/>
    </source>
</evidence>
<dbReference type="InterPro" id="IPR014014">
    <property type="entry name" value="RNA_helicase_DEAD_Q_motif"/>
</dbReference>
<comment type="similarity">
    <text evidence="10">Belongs to the DEAD box helicase family.</text>
</comment>
<dbReference type="PANTHER" id="PTHR47959:SF24">
    <property type="entry name" value="ATP-DEPENDENT RNA HELICASE"/>
    <property type="match status" value="1"/>
</dbReference>
<dbReference type="PROSITE" id="PS51194">
    <property type="entry name" value="HELICASE_CTER"/>
    <property type="match status" value="1"/>
</dbReference>
<evidence type="ECO:0000256" key="6">
    <source>
        <dbReference type="ARBA" id="ARBA00022840"/>
    </source>
</evidence>
<dbReference type="HOGENOM" id="CLU_003041_1_1_1"/>
<proteinExistence type="inferred from homology"/>
<feature type="domain" description="DEAD-box RNA helicase Q" evidence="14">
    <location>
        <begin position="1"/>
        <end position="29"/>
    </location>
</feature>
<evidence type="ECO:0000256" key="2">
    <source>
        <dbReference type="ARBA" id="ARBA00022517"/>
    </source>
</evidence>
<dbReference type="Gene3D" id="3.40.50.300">
    <property type="entry name" value="P-loop containing nucleotide triphosphate hydrolases"/>
    <property type="match status" value="2"/>
</dbReference>
<dbReference type="OrthoDB" id="10261904at2759"/>
<feature type="domain" description="Helicase ATP-binding" evidence="12">
    <location>
        <begin position="32"/>
        <end position="204"/>
    </location>
</feature>
<keyword evidence="4 10" id="KW-0378">Hydrolase</keyword>
<keyword evidence="3 10" id="KW-0547">Nucleotide-binding</keyword>
<feature type="short sequence motif" description="Q motif" evidence="9">
    <location>
        <begin position="1"/>
        <end position="29"/>
    </location>
</feature>
<dbReference type="InterPro" id="IPR050079">
    <property type="entry name" value="DEAD_box_RNA_helicase"/>
</dbReference>
<dbReference type="SMART" id="SM00490">
    <property type="entry name" value="HELICc"/>
    <property type="match status" value="1"/>
</dbReference>
<dbReference type="PROSITE" id="PS51195">
    <property type="entry name" value="Q_MOTIF"/>
    <property type="match status" value="1"/>
</dbReference>
<dbReference type="GO" id="GO:0016787">
    <property type="term" value="F:hydrolase activity"/>
    <property type="evidence" value="ECO:0007669"/>
    <property type="project" value="UniProtKB-KW"/>
</dbReference>
<dbReference type="GO" id="GO:0042254">
    <property type="term" value="P:ribosome biogenesis"/>
    <property type="evidence" value="ECO:0007669"/>
    <property type="project" value="UniProtKB-KW"/>
</dbReference>
<dbReference type="EMBL" id="BABT02000126">
    <property type="protein sequence ID" value="GAA97479.1"/>
    <property type="molecule type" value="Genomic_DNA"/>
</dbReference>
<keyword evidence="2" id="KW-0690">Ribosome biogenesis</keyword>
<reference evidence="15 16" key="1">
    <citation type="journal article" date="2011" name="J. Gen. Appl. Microbiol.">
        <title>Draft genome sequencing of the enigmatic basidiomycete Mixia osmundae.</title>
        <authorList>
            <person name="Nishida H."/>
            <person name="Nagatsuka Y."/>
            <person name="Sugiyama J."/>
        </authorList>
    </citation>
    <scope>NUCLEOTIDE SEQUENCE [LARGE SCALE GENOMIC DNA]</scope>
    <source>
        <strain evidence="16">CBS 9802 / IAM 14324 / JCM 22182 / KY 12970</strain>
    </source>
</reference>
<evidence type="ECO:0000256" key="8">
    <source>
        <dbReference type="ARBA" id="ARBA00023242"/>
    </source>
</evidence>
<dbReference type="CDD" id="cd18787">
    <property type="entry name" value="SF2_C_DEAD"/>
    <property type="match status" value="1"/>
</dbReference>
<dbReference type="FunCoup" id="G7E3R9">
    <property type="interactions" value="368"/>
</dbReference>
<evidence type="ECO:0008006" key="17">
    <source>
        <dbReference type="Google" id="ProtNLM"/>
    </source>
</evidence>
<comment type="subcellular location">
    <subcellularLocation>
        <location evidence="1">Nucleus</location>
    </subcellularLocation>
</comment>
<dbReference type="InterPro" id="IPR011545">
    <property type="entry name" value="DEAD/DEAH_box_helicase_dom"/>
</dbReference>
<dbReference type="Pfam" id="PF00271">
    <property type="entry name" value="Helicase_C"/>
    <property type="match status" value="1"/>
</dbReference>
<feature type="region of interest" description="Disordered" evidence="11">
    <location>
        <begin position="454"/>
        <end position="476"/>
    </location>
</feature>
<dbReference type="PROSITE" id="PS00039">
    <property type="entry name" value="DEAD_ATP_HELICASE"/>
    <property type="match status" value="1"/>
</dbReference>
<evidence type="ECO:0000256" key="9">
    <source>
        <dbReference type="PROSITE-ProRule" id="PRU00552"/>
    </source>
</evidence>
<evidence type="ECO:0000256" key="10">
    <source>
        <dbReference type="RuleBase" id="RU000492"/>
    </source>
</evidence>
<dbReference type="OMA" id="IMIFTDT"/>
<dbReference type="InterPro" id="IPR001650">
    <property type="entry name" value="Helicase_C-like"/>
</dbReference>
<sequence>MSFDSLGLEPFLCRALDSMSIRKPTEVQAACIPPILQGRDCIGSAQTGSGKTIAFATPILQALAEDPYGIFALVLTPTRELAFQIADQFVALGTPINLQSTVVVGGLDMMAQATALRSRPHVVIATPGRLVDLMRSNQNEFSFARLRFLVLDEADRMLNPTFADELGYILAALPKERQTLLFTATVTDAITELQQKTPESGKKEPFVHLAQAELATPENLRQLYVFIPTTVRDTYLYALLKNMSALTGQHARPRKRVRVEPKKQPHRKHGKKPQPVQESDEEGEPLPQTILFASRCRLAAQLSVMLTELGIPNTALHSHLTQRDRLASLSRFRASAVPLLVATDVGSRGLDIPEVDVVLNYDVPRNPDDYIHRVGRTARAGRGGVSVSFVTEGDVDCVDGVEQRTGIRMAKLEMNEESVLEDLNKVSTAKRVALLQLSADKFGERQEINKRKNEIRAAAAGKSMKLRKEGQLRKDA</sequence>
<evidence type="ECO:0000256" key="4">
    <source>
        <dbReference type="ARBA" id="ARBA00022801"/>
    </source>
</evidence>
<keyword evidence="6 10" id="KW-0067">ATP-binding</keyword>
<dbReference type="STRING" id="764103.G7E3R9"/>
<dbReference type="SUPFAM" id="SSF52540">
    <property type="entry name" value="P-loop containing nucleoside triphosphate hydrolases"/>
    <property type="match status" value="1"/>
</dbReference>
<dbReference type="Pfam" id="PF00270">
    <property type="entry name" value="DEAD"/>
    <property type="match status" value="1"/>
</dbReference>
<evidence type="ECO:0000256" key="5">
    <source>
        <dbReference type="ARBA" id="ARBA00022806"/>
    </source>
</evidence>
<dbReference type="GO" id="GO:0005634">
    <property type="term" value="C:nucleus"/>
    <property type="evidence" value="ECO:0007669"/>
    <property type="project" value="UniProtKB-SubCell"/>
</dbReference>
<evidence type="ECO:0000256" key="7">
    <source>
        <dbReference type="ARBA" id="ARBA00022884"/>
    </source>
</evidence>
<dbReference type="AlphaFoldDB" id="G7E3R9"/>
<dbReference type="InterPro" id="IPR014001">
    <property type="entry name" value="Helicase_ATP-bd"/>
</dbReference>
<organism evidence="15 16">
    <name type="scientific">Mixia osmundae (strain CBS 9802 / IAM 14324 / JCM 22182 / KY 12970)</name>
    <dbReference type="NCBI Taxonomy" id="764103"/>
    <lineage>
        <taxon>Eukaryota</taxon>
        <taxon>Fungi</taxon>
        <taxon>Dikarya</taxon>
        <taxon>Basidiomycota</taxon>
        <taxon>Pucciniomycotina</taxon>
        <taxon>Mixiomycetes</taxon>
        <taxon>Mixiales</taxon>
        <taxon>Mixiaceae</taxon>
        <taxon>Mixia</taxon>
    </lineage>
</organism>
<reference evidence="15 16" key="2">
    <citation type="journal article" date="2012" name="Open Biol.">
        <title>Characteristics of nucleosomes and linker DNA regions on the genome of the basidiomycete Mixia osmundae revealed by mono- and dinucleosome mapping.</title>
        <authorList>
            <person name="Nishida H."/>
            <person name="Kondo S."/>
            <person name="Matsumoto T."/>
            <person name="Suzuki Y."/>
            <person name="Yoshikawa H."/>
            <person name="Taylor T.D."/>
            <person name="Sugiyama J."/>
        </authorList>
    </citation>
    <scope>NUCLEOTIDE SEQUENCE [LARGE SCALE GENOMIC DNA]</scope>
    <source>
        <strain evidence="16">CBS 9802 / IAM 14324 / JCM 22182 / KY 12970</strain>
    </source>
</reference>